<gene>
    <name evidence="2" type="ORF">EVAR_25964_1</name>
</gene>
<reference evidence="2 3" key="1">
    <citation type="journal article" date="2019" name="Commun. Biol.">
        <title>The bagworm genome reveals a unique fibroin gene that provides high tensile strength.</title>
        <authorList>
            <person name="Kono N."/>
            <person name="Nakamura H."/>
            <person name="Ohtoshi R."/>
            <person name="Tomita M."/>
            <person name="Numata K."/>
            <person name="Arakawa K."/>
        </authorList>
    </citation>
    <scope>NUCLEOTIDE SEQUENCE [LARGE SCALE GENOMIC DNA]</scope>
</reference>
<dbReference type="EMBL" id="BGZK01000262">
    <property type="protein sequence ID" value="GBP32604.1"/>
    <property type="molecule type" value="Genomic_DNA"/>
</dbReference>
<accession>A0A4C1V3E4</accession>
<protein>
    <submittedName>
        <fullName evidence="2">Uncharacterized protein</fullName>
    </submittedName>
</protein>
<feature type="region of interest" description="Disordered" evidence="1">
    <location>
        <begin position="208"/>
        <end position="241"/>
    </location>
</feature>
<name>A0A4C1V3E4_EUMVA</name>
<organism evidence="2 3">
    <name type="scientific">Eumeta variegata</name>
    <name type="common">Bagworm moth</name>
    <name type="synonym">Eumeta japonica</name>
    <dbReference type="NCBI Taxonomy" id="151549"/>
    <lineage>
        <taxon>Eukaryota</taxon>
        <taxon>Metazoa</taxon>
        <taxon>Ecdysozoa</taxon>
        <taxon>Arthropoda</taxon>
        <taxon>Hexapoda</taxon>
        <taxon>Insecta</taxon>
        <taxon>Pterygota</taxon>
        <taxon>Neoptera</taxon>
        <taxon>Endopterygota</taxon>
        <taxon>Lepidoptera</taxon>
        <taxon>Glossata</taxon>
        <taxon>Ditrysia</taxon>
        <taxon>Tineoidea</taxon>
        <taxon>Psychidae</taxon>
        <taxon>Oiketicinae</taxon>
        <taxon>Eumeta</taxon>
    </lineage>
</organism>
<feature type="compositionally biased region" description="Pro residues" evidence="1">
    <location>
        <begin position="231"/>
        <end position="241"/>
    </location>
</feature>
<evidence type="ECO:0000256" key="1">
    <source>
        <dbReference type="SAM" id="MobiDB-lite"/>
    </source>
</evidence>
<proteinExistence type="predicted"/>
<dbReference type="Proteomes" id="UP000299102">
    <property type="component" value="Unassembled WGS sequence"/>
</dbReference>
<feature type="region of interest" description="Disordered" evidence="1">
    <location>
        <begin position="1"/>
        <end position="24"/>
    </location>
</feature>
<dbReference type="AlphaFoldDB" id="A0A4C1V3E4"/>
<evidence type="ECO:0000313" key="3">
    <source>
        <dbReference type="Proteomes" id="UP000299102"/>
    </source>
</evidence>
<comment type="caution">
    <text evidence="2">The sequence shown here is derived from an EMBL/GenBank/DDBJ whole genome shotgun (WGS) entry which is preliminary data.</text>
</comment>
<evidence type="ECO:0000313" key="2">
    <source>
        <dbReference type="EMBL" id="GBP32604.1"/>
    </source>
</evidence>
<sequence length="290" mass="34149">MCNQPPKPARVPKDGPGPRGAPDCYYMSRQLNSTFRYANFVKKLRAEEEKELVAKKIRLQESQDMWRRELFKSSDRKLRDLFKKEEEENIKKFVEQSQAGVELVWRDKMNRLDYLLEKRKKEQEEKYKDTPLSKCAHVLTDIYKMRCKEAQEIQLYQVKEREMKKMAEKEFEKMWHEVALKESEALARFFLIAFRKLKQNRCRVTKHRQAFSRGGDTSLLTPHRQPSGSPQKPPLPTPPKPFYFRLMGLDPKPSPLAQRQAGAAYDSRLHCGSNVRDRQLRVLSEACGLI</sequence>
<keyword evidence="3" id="KW-1185">Reference proteome</keyword>
<dbReference type="OrthoDB" id="75950at2759"/>